<dbReference type="EC" id="2.7.13.3" evidence="2"/>
<dbReference type="Pfam" id="PF07536">
    <property type="entry name" value="HWE_HK"/>
    <property type="match status" value="1"/>
</dbReference>
<keyword evidence="12" id="KW-0418">Kinase</keyword>
<keyword evidence="10" id="KW-0677">Repeat</keyword>
<keyword evidence="20" id="KW-1185">Reference proteome</keyword>
<dbReference type="InterPro" id="IPR003018">
    <property type="entry name" value="GAF"/>
</dbReference>
<feature type="domain" description="PAS" evidence="17">
    <location>
        <begin position="14"/>
        <end position="54"/>
    </location>
</feature>
<name>A0ABT1CUG5_9HYPH</name>
<dbReference type="Gene3D" id="3.30.450.20">
    <property type="entry name" value="PAS domain"/>
    <property type="match status" value="2"/>
</dbReference>
<dbReference type="InterPro" id="IPR029016">
    <property type="entry name" value="GAF-like_dom_sf"/>
</dbReference>
<dbReference type="InterPro" id="IPR013656">
    <property type="entry name" value="PAS_4"/>
</dbReference>
<keyword evidence="9" id="KW-0808">Transferase</keyword>
<evidence type="ECO:0000256" key="7">
    <source>
        <dbReference type="ARBA" id="ARBA00022630"/>
    </source>
</evidence>
<evidence type="ECO:0000256" key="9">
    <source>
        <dbReference type="ARBA" id="ARBA00022679"/>
    </source>
</evidence>
<comment type="catalytic activity">
    <reaction evidence="1">
        <text>ATP + protein L-histidine = ADP + protein N-phospho-L-histidine.</text>
        <dbReference type="EC" id="2.7.13.3"/>
    </reaction>
</comment>
<dbReference type="SUPFAM" id="SSF55874">
    <property type="entry name" value="ATPase domain of HSP90 chaperone/DNA topoisomerase II/histidine kinase"/>
    <property type="match status" value="1"/>
</dbReference>
<dbReference type="NCBIfam" id="TIGR00229">
    <property type="entry name" value="sensory_box"/>
    <property type="match status" value="2"/>
</dbReference>
<evidence type="ECO:0000256" key="11">
    <source>
        <dbReference type="ARBA" id="ARBA00022741"/>
    </source>
</evidence>
<dbReference type="Pfam" id="PF01590">
    <property type="entry name" value="GAF"/>
    <property type="match status" value="1"/>
</dbReference>
<dbReference type="EMBL" id="JAAAML010000002">
    <property type="protein sequence ID" value="MCO6409175.1"/>
    <property type="molecule type" value="Genomic_DNA"/>
</dbReference>
<evidence type="ECO:0000256" key="15">
    <source>
        <dbReference type="ARBA" id="ARBA00023026"/>
    </source>
</evidence>
<dbReference type="Proteomes" id="UP001320715">
    <property type="component" value="Unassembled WGS sequence"/>
</dbReference>
<sequence>MSTKPVTNISDRGGLETSRPLLDAMSNAVYTTDRNGIITYFNPAATALWGREPEIGVSLWCGSLGLRRPDGTPVNPEDCPMAVCLKTGEPVGKTEMLVERPDGDLRHVLVSPQPIRDADGQMIGAINTLDDITELRESERQRDTSNQLTESILRNSKDCIKLVDLDGTLRSINPCGCSSLEMASPEDAVGRNYFDFWQGADRDSAMAAAKTAELSGAGRFTADFVSPSGKRTTWDEMLSLITDARGTPTGYLVISRDITNELREARNKTRQLARQEALTEIGTLALAEGSFQSFMDRTIALVAQVLELPLAKILPFADQADHLWLASGVGWHEGLVGTASVGVELASQAGYTLSVQGPVVVHDLRSETRFDGPPLLHEHGVRSGISVTIPGTGARPFGVIGVHDTRIRDFDDGEVAFLVTVANLIASCHRQHEAGKRQRLLVREIAHRSGNMLQFVTSIFNQTVRNADSLAEAKVKFEARLAQMSRSNLLISNGGWTKASVRELVAQTIEPFTDRTDITGRDVILSADMCFDLSLVLHELVTNSSKYGAFAGESGRVSLKWSVTSDGDRKSFVLEWSDGIRQTAATTPGTGFGTRLIRQLVESKWSGKVTTELEPNFHCVLSLPLPPA</sequence>
<dbReference type="PROSITE" id="PS50112">
    <property type="entry name" value="PAS"/>
    <property type="match status" value="1"/>
</dbReference>
<evidence type="ECO:0000256" key="6">
    <source>
        <dbReference type="ARBA" id="ARBA00022606"/>
    </source>
</evidence>
<reference evidence="19 20" key="1">
    <citation type="submission" date="2020-01" db="EMBL/GenBank/DDBJ databases">
        <title>Genomes of bacteria type strains.</title>
        <authorList>
            <person name="Chen J."/>
            <person name="Zhu S."/>
            <person name="Yang J."/>
        </authorList>
    </citation>
    <scope>NUCLEOTIDE SEQUENCE [LARGE SCALE GENOMIC DNA]</scope>
    <source>
        <strain evidence="19 20">DSM 16655</strain>
    </source>
</reference>
<dbReference type="SMART" id="SM00065">
    <property type="entry name" value="GAF"/>
    <property type="match status" value="1"/>
</dbReference>
<keyword evidence="4" id="KW-0600">Photoreceptor protein</keyword>
<organism evidence="19 20">
    <name type="scientific">Hoeflea alexandrii</name>
    <dbReference type="NCBI Taxonomy" id="288436"/>
    <lineage>
        <taxon>Bacteria</taxon>
        <taxon>Pseudomonadati</taxon>
        <taxon>Pseudomonadota</taxon>
        <taxon>Alphaproteobacteria</taxon>
        <taxon>Hyphomicrobiales</taxon>
        <taxon>Rhizobiaceae</taxon>
        <taxon>Hoeflea</taxon>
    </lineage>
</organism>
<keyword evidence="6" id="KW-0716">Sensory transduction</keyword>
<dbReference type="InterPro" id="IPR036890">
    <property type="entry name" value="HATPase_C_sf"/>
</dbReference>
<keyword evidence="5" id="KW-0597">Phosphoprotein</keyword>
<evidence type="ECO:0000256" key="2">
    <source>
        <dbReference type="ARBA" id="ARBA00012438"/>
    </source>
</evidence>
<evidence type="ECO:0000256" key="10">
    <source>
        <dbReference type="ARBA" id="ARBA00022737"/>
    </source>
</evidence>
<dbReference type="SMART" id="SM00091">
    <property type="entry name" value="PAS"/>
    <property type="match status" value="2"/>
</dbReference>
<dbReference type="InterPro" id="IPR011102">
    <property type="entry name" value="Sig_transdc_His_kinase_HWE"/>
</dbReference>
<evidence type="ECO:0000256" key="5">
    <source>
        <dbReference type="ARBA" id="ARBA00022553"/>
    </source>
</evidence>
<dbReference type="InterPro" id="IPR001610">
    <property type="entry name" value="PAC"/>
</dbReference>
<gene>
    <name evidence="19" type="ORF">GTW23_13405</name>
</gene>
<dbReference type="InterPro" id="IPR000014">
    <property type="entry name" value="PAS"/>
</dbReference>
<dbReference type="InterPro" id="IPR000700">
    <property type="entry name" value="PAS-assoc_C"/>
</dbReference>
<dbReference type="CDD" id="cd00130">
    <property type="entry name" value="PAS"/>
    <property type="match status" value="2"/>
</dbReference>
<protein>
    <recommendedName>
        <fullName evidence="3">Blue-light-activated histidine kinase</fullName>
        <ecNumber evidence="2">2.7.13.3</ecNumber>
    </recommendedName>
</protein>
<dbReference type="SMART" id="SM00086">
    <property type="entry name" value="PAC"/>
    <property type="match status" value="2"/>
</dbReference>
<evidence type="ECO:0000313" key="19">
    <source>
        <dbReference type="EMBL" id="MCO6409175.1"/>
    </source>
</evidence>
<evidence type="ECO:0000256" key="14">
    <source>
        <dbReference type="ARBA" id="ARBA00022991"/>
    </source>
</evidence>
<proteinExistence type="predicted"/>
<evidence type="ECO:0000313" key="20">
    <source>
        <dbReference type="Proteomes" id="UP001320715"/>
    </source>
</evidence>
<keyword evidence="16" id="KW-0675">Receptor</keyword>
<keyword evidence="13" id="KW-0067">ATP-binding</keyword>
<dbReference type="PROSITE" id="PS50113">
    <property type="entry name" value="PAC"/>
    <property type="match status" value="1"/>
</dbReference>
<keyword evidence="14" id="KW-0157">Chromophore</keyword>
<keyword evidence="8" id="KW-0288">FMN</keyword>
<comment type="caution">
    <text evidence="19">The sequence shown here is derived from an EMBL/GenBank/DDBJ whole genome shotgun (WGS) entry which is preliminary data.</text>
</comment>
<evidence type="ECO:0000256" key="4">
    <source>
        <dbReference type="ARBA" id="ARBA00022543"/>
    </source>
</evidence>
<dbReference type="SMART" id="SM00911">
    <property type="entry name" value="HWE_HK"/>
    <property type="match status" value="1"/>
</dbReference>
<dbReference type="Gene3D" id="3.30.450.40">
    <property type="match status" value="1"/>
</dbReference>
<dbReference type="PANTHER" id="PTHR41523:SF7">
    <property type="entry name" value="HISTIDINE KINASE"/>
    <property type="match status" value="1"/>
</dbReference>
<dbReference type="SUPFAM" id="SSF55781">
    <property type="entry name" value="GAF domain-like"/>
    <property type="match status" value="1"/>
</dbReference>
<evidence type="ECO:0000256" key="1">
    <source>
        <dbReference type="ARBA" id="ARBA00000085"/>
    </source>
</evidence>
<dbReference type="SUPFAM" id="SSF55785">
    <property type="entry name" value="PYP-like sensor domain (PAS domain)"/>
    <property type="match status" value="2"/>
</dbReference>
<dbReference type="PANTHER" id="PTHR41523">
    <property type="entry name" value="TWO-COMPONENT SYSTEM SENSOR PROTEIN"/>
    <property type="match status" value="1"/>
</dbReference>
<accession>A0ABT1CUG5</accession>
<keyword evidence="15" id="KW-0843">Virulence</keyword>
<feature type="domain" description="PAC" evidence="18">
    <location>
        <begin position="92"/>
        <end position="144"/>
    </location>
</feature>
<evidence type="ECO:0000256" key="8">
    <source>
        <dbReference type="ARBA" id="ARBA00022643"/>
    </source>
</evidence>
<dbReference type="Pfam" id="PF08448">
    <property type="entry name" value="PAS_4"/>
    <property type="match status" value="2"/>
</dbReference>
<keyword evidence="7" id="KW-0285">Flavoprotein</keyword>
<evidence type="ECO:0000256" key="13">
    <source>
        <dbReference type="ARBA" id="ARBA00022840"/>
    </source>
</evidence>
<dbReference type="Gene3D" id="3.30.565.10">
    <property type="entry name" value="Histidine kinase-like ATPase, C-terminal domain"/>
    <property type="match status" value="1"/>
</dbReference>
<evidence type="ECO:0000256" key="3">
    <source>
        <dbReference type="ARBA" id="ARBA00021740"/>
    </source>
</evidence>
<keyword evidence="11" id="KW-0547">Nucleotide-binding</keyword>
<evidence type="ECO:0000259" key="17">
    <source>
        <dbReference type="PROSITE" id="PS50112"/>
    </source>
</evidence>
<dbReference type="InterPro" id="IPR035965">
    <property type="entry name" value="PAS-like_dom_sf"/>
</dbReference>
<evidence type="ECO:0000256" key="16">
    <source>
        <dbReference type="ARBA" id="ARBA00023170"/>
    </source>
</evidence>
<evidence type="ECO:0000256" key="12">
    <source>
        <dbReference type="ARBA" id="ARBA00022777"/>
    </source>
</evidence>
<dbReference type="RefSeq" id="WP_252916129.1">
    <property type="nucleotide sequence ID" value="NZ_JAAAML010000002.1"/>
</dbReference>
<evidence type="ECO:0000259" key="18">
    <source>
        <dbReference type="PROSITE" id="PS50113"/>
    </source>
</evidence>